<dbReference type="EMBL" id="JACAGB010000017">
    <property type="protein sequence ID" value="KAF6318646.1"/>
    <property type="molecule type" value="Genomic_DNA"/>
</dbReference>
<proteinExistence type="predicted"/>
<protein>
    <submittedName>
        <fullName evidence="1">Uncharacterized protein</fullName>
    </submittedName>
</protein>
<gene>
    <name evidence="1" type="ORF">mPipKuh1_008638</name>
</gene>
<accession>A0A7J7V0Z0</accession>
<reference evidence="1 2" key="1">
    <citation type="journal article" date="2020" name="Nature">
        <title>Six reference-quality genomes reveal evolution of bat adaptations.</title>
        <authorList>
            <person name="Jebb D."/>
            <person name="Huang Z."/>
            <person name="Pippel M."/>
            <person name="Hughes G.M."/>
            <person name="Lavrichenko K."/>
            <person name="Devanna P."/>
            <person name="Winkler S."/>
            <person name="Jermiin L.S."/>
            <person name="Skirmuntt E.C."/>
            <person name="Katzourakis A."/>
            <person name="Burkitt-Gray L."/>
            <person name="Ray D.A."/>
            <person name="Sullivan K.A.M."/>
            <person name="Roscito J.G."/>
            <person name="Kirilenko B.M."/>
            <person name="Davalos L.M."/>
            <person name="Corthals A.P."/>
            <person name="Power M.L."/>
            <person name="Jones G."/>
            <person name="Ransome R.D."/>
            <person name="Dechmann D.K.N."/>
            <person name="Locatelli A.G."/>
            <person name="Puechmaille S.J."/>
            <person name="Fedrigo O."/>
            <person name="Jarvis E.D."/>
            <person name="Hiller M."/>
            <person name="Vernes S.C."/>
            <person name="Myers E.W."/>
            <person name="Teeling E.C."/>
        </authorList>
    </citation>
    <scope>NUCLEOTIDE SEQUENCE [LARGE SCALE GENOMIC DNA]</scope>
    <source>
        <strain evidence="1">MPipKuh1</strain>
        <tissue evidence="1">Flight muscle</tissue>
    </source>
</reference>
<organism evidence="1 2">
    <name type="scientific">Pipistrellus kuhlii</name>
    <name type="common">Kuhl's pipistrelle</name>
    <dbReference type="NCBI Taxonomy" id="59472"/>
    <lineage>
        <taxon>Eukaryota</taxon>
        <taxon>Metazoa</taxon>
        <taxon>Chordata</taxon>
        <taxon>Craniata</taxon>
        <taxon>Vertebrata</taxon>
        <taxon>Euteleostomi</taxon>
        <taxon>Mammalia</taxon>
        <taxon>Eutheria</taxon>
        <taxon>Laurasiatheria</taxon>
        <taxon>Chiroptera</taxon>
        <taxon>Yangochiroptera</taxon>
        <taxon>Vespertilionidae</taxon>
        <taxon>Pipistrellus</taxon>
    </lineage>
</organism>
<dbReference type="AlphaFoldDB" id="A0A7J7V0Z0"/>
<evidence type="ECO:0000313" key="1">
    <source>
        <dbReference type="EMBL" id="KAF6318646.1"/>
    </source>
</evidence>
<sequence length="120" mass="13667">MSLIVIMLRERSKIQSKNKTKQTPLKKSKEMIAIRPRKMVICIRKGGYGHEGTHSGAGVSEELATFHPLTLEAINTLLLYDCTLNCVSALFQIYITFYNQNKLLYLPQLFNVASHQINQI</sequence>
<evidence type="ECO:0000313" key="2">
    <source>
        <dbReference type="Proteomes" id="UP000558488"/>
    </source>
</evidence>
<keyword evidence="2" id="KW-1185">Reference proteome</keyword>
<dbReference type="Proteomes" id="UP000558488">
    <property type="component" value="Unassembled WGS sequence"/>
</dbReference>
<comment type="caution">
    <text evidence="1">The sequence shown here is derived from an EMBL/GenBank/DDBJ whole genome shotgun (WGS) entry which is preliminary data.</text>
</comment>
<name>A0A7J7V0Z0_PIPKU</name>